<dbReference type="AlphaFoldDB" id="G3MIZ9"/>
<protein>
    <submittedName>
        <fullName evidence="2">Uncharacterized protein</fullName>
    </submittedName>
</protein>
<evidence type="ECO:0000313" key="2">
    <source>
        <dbReference type="EMBL" id="AEO33467.1"/>
    </source>
</evidence>
<sequence>RVEIRSKVKGKKCFRTKITDWDRFREIRGNRDLTEIGNIEDWCEAVKKDTRKTTKTLEGEKAPEIADARLLHMWEAKQDMERRLKRQGRNNKNLRRRLARHNKEIEDYAFKLCEQNWTNKCGDMERNMNLPQTWNILRHLIDPETSKTQARVKMAKVRHACEEQDDDIFMKKLVETYIGAPKLESFPTTREFQMRS</sequence>
<name>G3MIZ9_AMBMU</name>
<proteinExistence type="evidence at transcript level"/>
<dbReference type="EMBL" id="JO841850">
    <property type="protein sequence ID" value="AEO33467.1"/>
    <property type="molecule type" value="mRNA"/>
</dbReference>
<reference evidence="2" key="1">
    <citation type="journal article" date="2011" name="PLoS ONE">
        <title>A deep insight into the sialotranscriptome of the gulf coast tick, Amblyomma maculatum.</title>
        <authorList>
            <person name="Karim S."/>
            <person name="Singh P."/>
            <person name="Ribeiro J.M."/>
        </authorList>
    </citation>
    <scope>NUCLEOTIDE SEQUENCE</scope>
    <source>
        <tissue evidence="2">Salivary gland</tissue>
    </source>
</reference>
<feature type="coiled-coil region" evidence="1">
    <location>
        <begin position="77"/>
        <end position="111"/>
    </location>
</feature>
<evidence type="ECO:0000256" key="1">
    <source>
        <dbReference type="SAM" id="Coils"/>
    </source>
</evidence>
<keyword evidence="1" id="KW-0175">Coiled coil</keyword>
<feature type="non-terminal residue" evidence="2">
    <location>
        <position position="1"/>
    </location>
</feature>
<accession>G3MIZ9</accession>
<organism evidence="2">
    <name type="scientific">Amblyomma maculatum</name>
    <name type="common">Gulf Coast tick</name>
    <dbReference type="NCBI Taxonomy" id="34609"/>
    <lineage>
        <taxon>Eukaryota</taxon>
        <taxon>Metazoa</taxon>
        <taxon>Ecdysozoa</taxon>
        <taxon>Arthropoda</taxon>
        <taxon>Chelicerata</taxon>
        <taxon>Arachnida</taxon>
        <taxon>Acari</taxon>
        <taxon>Parasitiformes</taxon>
        <taxon>Ixodida</taxon>
        <taxon>Ixodoidea</taxon>
        <taxon>Ixodidae</taxon>
        <taxon>Amblyomminae</taxon>
        <taxon>Amblyomma</taxon>
    </lineage>
</organism>